<feature type="domain" description="Ig-like" evidence="15">
    <location>
        <begin position="358"/>
        <end position="445"/>
    </location>
</feature>
<dbReference type="AlphaFoldDB" id="A0A5J5DJQ5"/>
<dbReference type="FunFam" id="2.60.40.10:FF:000005">
    <property type="entry name" value="Neuronal cell adhesion molecule"/>
    <property type="match status" value="1"/>
</dbReference>
<dbReference type="GO" id="GO:0098552">
    <property type="term" value="C:side of membrane"/>
    <property type="evidence" value="ECO:0007669"/>
    <property type="project" value="UniProtKB-KW"/>
</dbReference>
<feature type="domain" description="Fibronectin type-III" evidence="16">
    <location>
        <begin position="618"/>
        <end position="716"/>
    </location>
</feature>
<dbReference type="SUPFAM" id="SSF48726">
    <property type="entry name" value="Immunoglobulin"/>
    <property type="match status" value="6"/>
</dbReference>
<dbReference type="SMART" id="SM00409">
    <property type="entry name" value="IG"/>
    <property type="match status" value="6"/>
</dbReference>
<dbReference type="FunFam" id="2.60.40.10:FF:000054">
    <property type="entry name" value="Contactin 1"/>
    <property type="match status" value="1"/>
</dbReference>
<dbReference type="SMART" id="SM00060">
    <property type="entry name" value="FN3"/>
    <property type="match status" value="4"/>
</dbReference>
<dbReference type="SMART" id="SM00408">
    <property type="entry name" value="IGc2"/>
    <property type="match status" value="5"/>
</dbReference>
<keyword evidence="12" id="KW-0393">Immunoglobulin domain</keyword>
<evidence type="ECO:0000256" key="3">
    <source>
        <dbReference type="ARBA" id="ARBA00022475"/>
    </source>
</evidence>
<evidence type="ECO:0000256" key="7">
    <source>
        <dbReference type="ARBA" id="ARBA00022889"/>
    </source>
</evidence>
<keyword evidence="14" id="KW-1133">Transmembrane helix</keyword>
<evidence type="ECO:0000256" key="11">
    <source>
        <dbReference type="ARBA" id="ARBA00023288"/>
    </source>
</evidence>
<evidence type="ECO:0008006" key="19">
    <source>
        <dbReference type="Google" id="ProtNLM"/>
    </source>
</evidence>
<dbReference type="PROSITE" id="PS50853">
    <property type="entry name" value="FN3"/>
    <property type="match status" value="3"/>
</dbReference>
<dbReference type="SUPFAM" id="SSF49265">
    <property type="entry name" value="Fibronectin type III"/>
    <property type="match status" value="3"/>
</dbReference>
<keyword evidence="6" id="KW-0677">Repeat</keyword>
<gene>
    <name evidence="17" type="ORF">FQN60_009639</name>
</gene>
<dbReference type="Pfam" id="PF00041">
    <property type="entry name" value="fn3"/>
    <property type="match status" value="2"/>
</dbReference>
<feature type="domain" description="Ig-like" evidence="15">
    <location>
        <begin position="295"/>
        <end position="352"/>
    </location>
</feature>
<accession>A0A5J5DJQ5</accession>
<dbReference type="InterPro" id="IPR003599">
    <property type="entry name" value="Ig_sub"/>
</dbReference>
<evidence type="ECO:0000256" key="4">
    <source>
        <dbReference type="ARBA" id="ARBA00022622"/>
    </source>
</evidence>
<comment type="similarity">
    <text evidence="2">Belongs to the immunoglobulin superfamily. Contactin family.</text>
</comment>
<dbReference type="FunFam" id="2.60.40.10:FF:000035">
    <property type="entry name" value="Contactin 1"/>
    <property type="match status" value="1"/>
</dbReference>
<dbReference type="FunFam" id="2.60.40.10:FF:000004">
    <property type="entry name" value="DCC isoform 1"/>
    <property type="match status" value="2"/>
</dbReference>
<dbReference type="Gene3D" id="2.60.40.10">
    <property type="entry name" value="Immunoglobulins"/>
    <property type="match status" value="10"/>
</dbReference>
<evidence type="ECO:0000256" key="9">
    <source>
        <dbReference type="ARBA" id="ARBA00023157"/>
    </source>
</evidence>
<feature type="domain" description="Ig-like" evidence="15">
    <location>
        <begin position="449"/>
        <end position="490"/>
    </location>
</feature>
<dbReference type="Pfam" id="PF07679">
    <property type="entry name" value="I-set"/>
    <property type="match status" value="2"/>
</dbReference>
<feature type="non-terminal residue" evidence="17">
    <location>
        <position position="1"/>
    </location>
</feature>
<keyword evidence="5" id="KW-0732">Signal</keyword>
<keyword evidence="11" id="KW-0449">Lipoprotein</keyword>
<dbReference type="InterPro" id="IPR036179">
    <property type="entry name" value="Ig-like_dom_sf"/>
</dbReference>
<dbReference type="InterPro" id="IPR013783">
    <property type="entry name" value="Ig-like_fold"/>
</dbReference>
<feature type="domain" description="Ig-like" evidence="15">
    <location>
        <begin position="207"/>
        <end position="293"/>
    </location>
</feature>
<evidence type="ECO:0000256" key="2">
    <source>
        <dbReference type="ARBA" id="ARBA00009812"/>
    </source>
</evidence>
<protein>
    <recommendedName>
        <fullName evidence="19">Contactin 4</fullName>
    </recommendedName>
</protein>
<keyword evidence="14" id="KW-0812">Transmembrane</keyword>
<dbReference type="InterPro" id="IPR013098">
    <property type="entry name" value="Ig_I-set"/>
</dbReference>
<comment type="caution">
    <text evidence="17">The sequence shown here is derived from an EMBL/GenBank/DDBJ whole genome shotgun (WGS) entry which is preliminary data.</text>
</comment>
<dbReference type="FunFam" id="2.60.40.10:FF:000028">
    <property type="entry name" value="Neuronal cell adhesion molecule"/>
    <property type="match status" value="1"/>
</dbReference>
<dbReference type="PANTHER" id="PTHR44170">
    <property type="entry name" value="PROTEIN SIDEKICK"/>
    <property type="match status" value="1"/>
</dbReference>
<dbReference type="Pfam" id="PF00047">
    <property type="entry name" value="ig"/>
    <property type="match status" value="1"/>
</dbReference>
<dbReference type="CDD" id="cd00063">
    <property type="entry name" value="FN3"/>
    <property type="match status" value="3"/>
</dbReference>
<dbReference type="EMBL" id="VOFY01000004">
    <property type="protein sequence ID" value="KAA8593523.1"/>
    <property type="molecule type" value="Genomic_DNA"/>
</dbReference>
<dbReference type="GO" id="GO:0007411">
    <property type="term" value="P:axon guidance"/>
    <property type="evidence" value="ECO:0007669"/>
    <property type="project" value="TreeGrafter"/>
</dbReference>
<dbReference type="InterPro" id="IPR003598">
    <property type="entry name" value="Ig_sub2"/>
</dbReference>
<sequence length="932" mass="102590">NTRHGPVFSQEPSDSIFPLGTDDKQVFINCKAKGNPPPHYRWKIDGREINTESDPHYSLVEGNLLINNPHVINHGGVYQCITTNTFGTVVSREAKVQFAFLQNFSRKSRNTVSVREGQAVVLLCGPPPHYGEIKYSWVFNGQRSFLQQDARRFVSQWTGNLYIAKVEASDAGNYTCVVRNMMTNATVISSPTPVVVRRDVVMGEYEPKIEVQFPDILHVSKGSSVKLECFALGNPVPTISWRRADGYPLPGKIKINHSSGVLEIPYFRPEDAGVYECVAENSRGRNWECKAIGKPRPAYRWLKNGQPLTAEGRIHVEDGRLTITRISLLDAGMYQCVAESEHGAVYASAELKVVASPPDFSRRPVKKSTVIQRGGEVVLECRPHASPRATISWWKEDKLLKDSKRQTIMEDGTLRIANISKSDGGRYTCLARNHFGASSSTGTLVVKEPTKITVPPLSLDATVGQSLVLPCEVSSDSSPSPIFKWFFNGKAIDFSRQDHFEMIGGSVADAGPPGAPESLVVTDITDTTVQLSWGSGPDNHSPVTTYMVQARTPFSIGWQTVRTVPDSVPGQMMHATVNDLNPWVDYEFRVVAINSVGVGEPSTPSKQIRTKAAVPKVAPVNVSGGGGARGELVIMWEPVPEEQQSGEDFGYVVAFRPLGSSTWIQTVLASPDASRYIYRNDSIAPLSQFEVKVGVYNSMGEGPFSRIVKVFSAEEEPSEAPSRVWARPVSASEIEVYWEPIPPGSSSEKIIAYEVLFWEEGSQQNEAERVRVIDTTSLLSGLKGSTVYLISVRAQNSAGLGPCSPAFNITTKKPPPSKPPGNIEWNLKNSKIFLNWEHVKAMENESEVTGYKNWHGRTTVLETNKTSVALQIPSGEDYLIEIKALTEGGDGTSSGPIRIPKMSSLNSKGCAYPVPMKICCFMMFLVFFMIIF</sequence>
<proteinExistence type="inferred from homology"/>
<dbReference type="GO" id="GO:0007420">
    <property type="term" value="P:brain development"/>
    <property type="evidence" value="ECO:0007669"/>
    <property type="project" value="TreeGrafter"/>
</dbReference>
<evidence type="ECO:0000256" key="8">
    <source>
        <dbReference type="ARBA" id="ARBA00023136"/>
    </source>
</evidence>
<dbReference type="GO" id="GO:0030424">
    <property type="term" value="C:axon"/>
    <property type="evidence" value="ECO:0007669"/>
    <property type="project" value="TreeGrafter"/>
</dbReference>
<dbReference type="Proteomes" id="UP000327493">
    <property type="component" value="Chromosome 4"/>
</dbReference>
<dbReference type="InterPro" id="IPR003961">
    <property type="entry name" value="FN3_dom"/>
</dbReference>
<dbReference type="GO" id="GO:0005886">
    <property type="term" value="C:plasma membrane"/>
    <property type="evidence" value="ECO:0007669"/>
    <property type="project" value="UniProtKB-SubCell"/>
</dbReference>
<dbReference type="InterPro" id="IPR036116">
    <property type="entry name" value="FN3_sf"/>
</dbReference>
<keyword evidence="18" id="KW-1185">Reference proteome</keyword>
<dbReference type="GO" id="GO:0098632">
    <property type="term" value="F:cell-cell adhesion mediator activity"/>
    <property type="evidence" value="ECO:0007669"/>
    <property type="project" value="TreeGrafter"/>
</dbReference>
<evidence type="ECO:0000256" key="1">
    <source>
        <dbReference type="ARBA" id="ARBA00004609"/>
    </source>
</evidence>
<dbReference type="InterPro" id="IPR013151">
    <property type="entry name" value="Immunoglobulin_dom"/>
</dbReference>
<evidence type="ECO:0000256" key="10">
    <source>
        <dbReference type="ARBA" id="ARBA00023180"/>
    </source>
</evidence>
<keyword evidence="10" id="KW-0325">Glycoprotein</keyword>
<evidence type="ECO:0000256" key="6">
    <source>
        <dbReference type="ARBA" id="ARBA00022737"/>
    </source>
</evidence>
<comment type="subcellular location">
    <subcellularLocation>
        <location evidence="1">Cell membrane</location>
        <topology evidence="1">Lipid-anchor</topology>
        <topology evidence="1">GPI-anchor</topology>
    </subcellularLocation>
</comment>
<keyword evidence="3" id="KW-1003">Cell membrane</keyword>
<evidence type="ECO:0000256" key="13">
    <source>
        <dbReference type="ARBA" id="ARBA00038703"/>
    </source>
</evidence>
<evidence type="ECO:0000256" key="12">
    <source>
        <dbReference type="ARBA" id="ARBA00023319"/>
    </source>
</evidence>
<keyword evidence="7" id="KW-0130">Cell adhesion</keyword>
<feature type="domain" description="Ig-like" evidence="15">
    <location>
        <begin position="6"/>
        <end position="97"/>
    </location>
</feature>
<feature type="domain" description="Ig-like" evidence="15">
    <location>
        <begin position="102"/>
        <end position="189"/>
    </location>
</feature>
<organism evidence="17 18">
    <name type="scientific">Etheostoma spectabile</name>
    <name type="common">orangethroat darter</name>
    <dbReference type="NCBI Taxonomy" id="54343"/>
    <lineage>
        <taxon>Eukaryota</taxon>
        <taxon>Metazoa</taxon>
        <taxon>Chordata</taxon>
        <taxon>Craniata</taxon>
        <taxon>Vertebrata</taxon>
        <taxon>Euteleostomi</taxon>
        <taxon>Actinopterygii</taxon>
        <taxon>Neopterygii</taxon>
        <taxon>Teleostei</taxon>
        <taxon>Neoteleostei</taxon>
        <taxon>Acanthomorphata</taxon>
        <taxon>Eupercaria</taxon>
        <taxon>Perciformes</taxon>
        <taxon>Percoidei</taxon>
        <taxon>Percidae</taxon>
        <taxon>Etheostomatinae</taxon>
        <taxon>Etheostoma</taxon>
    </lineage>
</organism>
<evidence type="ECO:0000259" key="16">
    <source>
        <dbReference type="PROSITE" id="PS50853"/>
    </source>
</evidence>
<evidence type="ECO:0000313" key="18">
    <source>
        <dbReference type="Proteomes" id="UP000327493"/>
    </source>
</evidence>
<dbReference type="FunFam" id="2.60.40.10:FF:000044">
    <property type="entry name" value="Contactin 1"/>
    <property type="match status" value="1"/>
</dbReference>
<evidence type="ECO:0000256" key="14">
    <source>
        <dbReference type="SAM" id="Phobius"/>
    </source>
</evidence>
<reference evidence="17 18" key="1">
    <citation type="submission" date="2019-08" db="EMBL/GenBank/DDBJ databases">
        <title>A chromosome-level genome assembly, high-density linkage maps, and genome scans reveal the genomic architecture of hybrid incompatibilities underlying speciation via character displacement in darters (Percidae: Etheostominae).</title>
        <authorList>
            <person name="Moran R.L."/>
            <person name="Catchen J.M."/>
            <person name="Fuller R.C."/>
        </authorList>
    </citation>
    <scope>NUCLEOTIDE SEQUENCE [LARGE SCALE GENOMIC DNA]</scope>
    <source>
        <strain evidence="17">EspeVRDwgs_2016</strain>
        <tissue evidence="17">Muscle</tissue>
    </source>
</reference>
<dbReference type="FunFam" id="2.60.40.10:FF:000047">
    <property type="entry name" value="Contactin 1"/>
    <property type="match status" value="1"/>
</dbReference>
<keyword evidence="9" id="KW-1015">Disulfide bond</keyword>
<feature type="transmembrane region" description="Helical" evidence="14">
    <location>
        <begin position="912"/>
        <end position="931"/>
    </location>
</feature>
<name>A0A5J5DJQ5_9PERO</name>
<feature type="domain" description="Fibronectin type-III" evidence="16">
    <location>
        <begin position="720"/>
        <end position="814"/>
    </location>
</feature>
<comment type="subunit">
    <text evidence="13">Interacts with PTPRG.</text>
</comment>
<evidence type="ECO:0000256" key="5">
    <source>
        <dbReference type="ARBA" id="ARBA00022729"/>
    </source>
</evidence>
<keyword evidence="8 14" id="KW-0472">Membrane</keyword>
<dbReference type="InterPro" id="IPR007110">
    <property type="entry name" value="Ig-like_dom"/>
</dbReference>
<dbReference type="FunFam" id="2.60.40.10:FF:000064">
    <property type="entry name" value="Contactin 1"/>
    <property type="match status" value="1"/>
</dbReference>
<evidence type="ECO:0000259" key="15">
    <source>
        <dbReference type="PROSITE" id="PS50835"/>
    </source>
</evidence>
<dbReference type="PANTHER" id="PTHR44170:SF18">
    <property type="entry name" value="CONTACTIN 3B-RELATED"/>
    <property type="match status" value="1"/>
</dbReference>
<dbReference type="Pfam" id="PF13927">
    <property type="entry name" value="Ig_3"/>
    <property type="match status" value="3"/>
</dbReference>
<dbReference type="PROSITE" id="PS50835">
    <property type="entry name" value="IG_LIKE"/>
    <property type="match status" value="6"/>
</dbReference>
<keyword evidence="4" id="KW-0336">GPI-anchor</keyword>
<feature type="domain" description="Fibronectin type-III" evidence="16">
    <location>
        <begin position="515"/>
        <end position="613"/>
    </location>
</feature>
<evidence type="ECO:0000313" key="17">
    <source>
        <dbReference type="EMBL" id="KAA8593523.1"/>
    </source>
</evidence>